<dbReference type="OrthoDB" id="10022583at2759"/>
<accession>A0A5N5SKT2</accession>
<dbReference type="EMBL" id="SEYY01024033">
    <property type="protein sequence ID" value="KAB7494442.1"/>
    <property type="molecule type" value="Genomic_DNA"/>
</dbReference>
<keyword evidence="1" id="KW-0812">Transmembrane</keyword>
<reference evidence="2 3" key="1">
    <citation type="journal article" date="2019" name="PLoS Biol.">
        <title>Sex chromosomes control vertical transmission of feminizing Wolbachia symbionts in an isopod.</title>
        <authorList>
            <person name="Becking T."/>
            <person name="Chebbi M.A."/>
            <person name="Giraud I."/>
            <person name="Moumen B."/>
            <person name="Laverre T."/>
            <person name="Caubet Y."/>
            <person name="Peccoud J."/>
            <person name="Gilbert C."/>
            <person name="Cordaux R."/>
        </authorList>
    </citation>
    <scope>NUCLEOTIDE SEQUENCE [LARGE SCALE GENOMIC DNA]</scope>
    <source>
        <strain evidence="2">ANa2</strain>
        <tissue evidence="2">Whole body excluding digestive tract and cuticle</tissue>
    </source>
</reference>
<evidence type="ECO:0000313" key="3">
    <source>
        <dbReference type="Proteomes" id="UP000326759"/>
    </source>
</evidence>
<protein>
    <submittedName>
        <fullName evidence="2">Uncharacterized protein</fullName>
    </submittedName>
</protein>
<sequence>MIPRTTSELQNLSSQTATVDGNIPIQHSRNLPYKLWVVIAKSLGIKLQESEKPIISTLFYVLTYLSFFGFSFTTLWFTVSDIISNYTKTTIIEGMIDIIYTLLWGALGLYARKLAFRLYSHAHFMKLIKLHSKTILKMNAAVLLFLLMTLFVIVNNVKGFHSFETVVCQTGFVLKVIWLI</sequence>
<keyword evidence="1" id="KW-0472">Membrane</keyword>
<dbReference type="PANTHER" id="PTHR35555">
    <property type="entry name" value="ENDONUCLEASE-REVERSE TRANSCRIPTASE"/>
    <property type="match status" value="1"/>
</dbReference>
<keyword evidence="1" id="KW-1133">Transmembrane helix</keyword>
<dbReference type="Proteomes" id="UP000326759">
    <property type="component" value="Unassembled WGS sequence"/>
</dbReference>
<keyword evidence="3" id="KW-1185">Reference proteome</keyword>
<dbReference type="PANTHER" id="PTHR35555:SF3">
    <property type="entry name" value="ENDONUCLEASE-REVERSE TRANSCRIPTASE"/>
    <property type="match status" value="1"/>
</dbReference>
<evidence type="ECO:0000313" key="2">
    <source>
        <dbReference type="EMBL" id="KAB7494442.1"/>
    </source>
</evidence>
<evidence type="ECO:0000256" key="1">
    <source>
        <dbReference type="SAM" id="Phobius"/>
    </source>
</evidence>
<gene>
    <name evidence="2" type="ORF">Anas_07447</name>
</gene>
<feature type="transmembrane region" description="Helical" evidence="1">
    <location>
        <begin position="58"/>
        <end position="79"/>
    </location>
</feature>
<organism evidence="2 3">
    <name type="scientific">Armadillidium nasatum</name>
    <dbReference type="NCBI Taxonomy" id="96803"/>
    <lineage>
        <taxon>Eukaryota</taxon>
        <taxon>Metazoa</taxon>
        <taxon>Ecdysozoa</taxon>
        <taxon>Arthropoda</taxon>
        <taxon>Crustacea</taxon>
        <taxon>Multicrustacea</taxon>
        <taxon>Malacostraca</taxon>
        <taxon>Eumalacostraca</taxon>
        <taxon>Peracarida</taxon>
        <taxon>Isopoda</taxon>
        <taxon>Oniscidea</taxon>
        <taxon>Crinocheta</taxon>
        <taxon>Armadillidiidae</taxon>
        <taxon>Armadillidium</taxon>
    </lineage>
</organism>
<comment type="caution">
    <text evidence="2">The sequence shown here is derived from an EMBL/GenBank/DDBJ whole genome shotgun (WGS) entry which is preliminary data.</text>
</comment>
<name>A0A5N5SKT2_9CRUS</name>
<feature type="transmembrane region" description="Helical" evidence="1">
    <location>
        <begin position="91"/>
        <end position="111"/>
    </location>
</feature>
<dbReference type="AlphaFoldDB" id="A0A5N5SKT2"/>
<proteinExistence type="predicted"/>
<feature type="transmembrane region" description="Helical" evidence="1">
    <location>
        <begin position="135"/>
        <end position="154"/>
    </location>
</feature>